<dbReference type="GO" id="GO:0000014">
    <property type="term" value="F:single-stranded DNA endodeoxyribonuclease activity"/>
    <property type="evidence" value="ECO:0007669"/>
    <property type="project" value="TreeGrafter"/>
</dbReference>
<feature type="domain" description="HTH arsR-type" evidence="1">
    <location>
        <begin position="40"/>
        <end position="66"/>
    </location>
</feature>
<dbReference type="SUPFAM" id="SSF46785">
    <property type="entry name" value="Winged helix' DNA-binding domain"/>
    <property type="match status" value="1"/>
</dbReference>
<dbReference type="Proteomes" id="UP000504615">
    <property type="component" value="Unplaced"/>
</dbReference>
<dbReference type="GO" id="GO:0003700">
    <property type="term" value="F:DNA-binding transcription factor activity"/>
    <property type="evidence" value="ECO:0007669"/>
    <property type="project" value="InterPro"/>
</dbReference>
<proteinExistence type="predicted"/>
<dbReference type="Pfam" id="PF01022">
    <property type="entry name" value="HTH_5"/>
    <property type="match status" value="1"/>
</dbReference>
<dbReference type="AlphaFoldDB" id="A0A6I9WIZ1"/>
<dbReference type="RefSeq" id="XP_011642710.1">
    <property type="nucleotide sequence ID" value="XM_011644408.1"/>
</dbReference>
<dbReference type="GO" id="GO:0042800">
    <property type="term" value="F:histone H3K4 methyltransferase activity"/>
    <property type="evidence" value="ECO:0007669"/>
    <property type="project" value="TreeGrafter"/>
</dbReference>
<dbReference type="GO" id="GO:0003697">
    <property type="term" value="F:single-stranded DNA binding"/>
    <property type="evidence" value="ECO:0007669"/>
    <property type="project" value="TreeGrafter"/>
</dbReference>
<dbReference type="GO" id="GO:0000793">
    <property type="term" value="C:condensed chromosome"/>
    <property type="evidence" value="ECO:0007669"/>
    <property type="project" value="TreeGrafter"/>
</dbReference>
<evidence type="ECO:0000313" key="2">
    <source>
        <dbReference type="Proteomes" id="UP000504615"/>
    </source>
</evidence>
<reference evidence="3" key="1">
    <citation type="submission" date="2025-08" db="UniProtKB">
        <authorList>
            <consortium name="RefSeq"/>
        </authorList>
    </citation>
    <scope>IDENTIFICATION</scope>
</reference>
<dbReference type="GO" id="GO:0005634">
    <property type="term" value="C:nucleus"/>
    <property type="evidence" value="ECO:0007669"/>
    <property type="project" value="TreeGrafter"/>
</dbReference>
<dbReference type="InterPro" id="IPR036397">
    <property type="entry name" value="RNaseH_sf"/>
</dbReference>
<sequence length="183" mass="21574">MCRKWFAKFRCGDFDLQNAFRSDRPVTTDIDQIKVLIDSNRHLTTTEIGHNLNIDQSTVSRHLRKLGIVNKLDVWVPHELSEKNLMDRISACDSLLKRHQNEPFLKRMITGDEKWIVYNNVSRKRSWSKRSEAAQTIAKAELHPKKIMLSIWRDWKGIVYYELLPFNKTINSTKYCSQLAKLK</sequence>
<dbReference type="CDD" id="cd00090">
    <property type="entry name" value="HTH_ARSR"/>
    <property type="match status" value="1"/>
</dbReference>
<dbReference type="GO" id="GO:0035861">
    <property type="term" value="C:site of double-strand break"/>
    <property type="evidence" value="ECO:0007669"/>
    <property type="project" value="TreeGrafter"/>
</dbReference>
<dbReference type="PANTHER" id="PTHR46060:SF2">
    <property type="entry name" value="HISTONE-LYSINE N-METHYLTRANSFERASE SETMAR"/>
    <property type="match status" value="1"/>
</dbReference>
<accession>A0A6I9WIZ1</accession>
<dbReference type="GeneID" id="105430727"/>
<dbReference type="InterPro" id="IPR001888">
    <property type="entry name" value="Transposase_1"/>
</dbReference>
<dbReference type="GO" id="GO:0044547">
    <property type="term" value="F:DNA topoisomerase binding"/>
    <property type="evidence" value="ECO:0007669"/>
    <property type="project" value="TreeGrafter"/>
</dbReference>
<dbReference type="GO" id="GO:0000729">
    <property type="term" value="P:DNA double-strand break processing"/>
    <property type="evidence" value="ECO:0007669"/>
    <property type="project" value="TreeGrafter"/>
</dbReference>
<evidence type="ECO:0000259" key="1">
    <source>
        <dbReference type="Pfam" id="PF01022"/>
    </source>
</evidence>
<protein>
    <submittedName>
        <fullName evidence="3">Histone-lysine N-methyltransferase SETMAR-like</fullName>
    </submittedName>
</protein>
<dbReference type="GO" id="GO:0044774">
    <property type="term" value="P:mitotic DNA integrity checkpoint signaling"/>
    <property type="evidence" value="ECO:0007669"/>
    <property type="project" value="TreeGrafter"/>
</dbReference>
<dbReference type="Gene3D" id="3.30.420.10">
    <property type="entry name" value="Ribonuclease H-like superfamily/Ribonuclease H"/>
    <property type="match status" value="1"/>
</dbReference>
<dbReference type="InterPro" id="IPR036388">
    <property type="entry name" value="WH-like_DNA-bd_sf"/>
</dbReference>
<dbReference type="PANTHER" id="PTHR46060">
    <property type="entry name" value="MARINER MOS1 TRANSPOSASE-LIKE PROTEIN"/>
    <property type="match status" value="1"/>
</dbReference>
<dbReference type="InterPro" id="IPR036390">
    <property type="entry name" value="WH_DNA-bd_sf"/>
</dbReference>
<dbReference type="InterPro" id="IPR011991">
    <property type="entry name" value="ArsR-like_HTH"/>
</dbReference>
<dbReference type="Gene3D" id="1.10.10.10">
    <property type="entry name" value="Winged helix-like DNA-binding domain superfamily/Winged helix DNA-binding domain"/>
    <property type="match status" value="1"/>
</dbReference>
<keyword evidence="2" id="KW-1185">Reference proteome</keyword>
<dbReference type="GO" id="GO:0003690">
    <property type="term" value="F:double-stranded DNA binding"/>
    <property type="evidence" value="ECO:0007669"/>
    <property type="project" value="TreeGrafter"/>
</dbReference>
<dbReference type="Pfam" id="PF01359">
    <property type="entry name" value="Transposase_1"/>
    <property type="match status" value="1"/>
</dbReference>
<dbReference type="GO" id="GO:0046975">
    <property type="term" value="F:histone H3K36 methyltransferase activity"/>
    <property type="evidence" value="ECO:0007669"/>
    <property type="project" value="TreeGrafter"/>
</dbReference>
<evidence type="ECO:0000313" key="3">
    <source>
        <dbReference type="RefSeq" id="XP_011642710.1"/>
    </source>
</evidence>
<organism evidence="2 3">
    <name type="scientific">Pogonomyrmex barbatus</name>
    <name type="common">red harvester ant</name>
    <dbReference type="NCBI Taxonomy" id="144034"/>
    <lineage>
        <taxon>Eukaryota</taxon>
        <taxon>Metazoa</taxon>
        <taxon>Ecdysozoa</taxon>
        <taxon>Arthropoda</taxon>
        <taxon>Hexapoda</taxon>
        <taxon>Insecta</taxon>
        <taxon>Pterygota</taxon>
        <taxon>Neoptera</taxon>
        <taxon>Endopterygota</taxon>
        <taxon>Hymenoptera</taxon>
        <taxon>Apocrita</taxon>
        <taxon>Aculeata</taxon>
        <taxon>Formicoidea</taxon>
        <taxon>Formicidae</taxon>
        <taxon>Myrmicinae</taxon>
        <taxon>Pogonomyrmex</taxon>
    </lineage>
</organism>
<dbReference type="GO" id="GO:0031297">
    <property type="term" value="P:replication fork processing"/>
    <property type="evidence" value="ECO:0007669"/>
    <property type="project" value="TreeGrafter"/>
</dbReference>
<gene>
    <name evidence="3" type="primary">LOC105430727</name>
</gene>
<dbReference type="KEGG" id="pbar:105430727"/>
<dbReference type="OrthoDB" id="7600185at2759"/>
<name>A0A6I9WIZ1_9HYME</name>
<dbReference type="InterPro" id="IPR052709">
    <property type="entry name" value="Transposase-MT_Hybrid"/>
</dbReference>
<dbReference type="GO" id="GO:0006303">
    <property type="term" value="P:double-strand break repair via nonhomologous end joining"/>
    <property type="evidence" value="ECO:0007669"/>
    <property type="project" value="TreeGrafter"/>
</dbReference>
<dbReference type="InterPro" id="IPR001845">
    <property type="entry name" value="HTH_ArsR_DNA-bd_dom"/>
</dbReference>
<dbReference type="GO" id="GO:0015074">
    <property type="term" value="P:DNA integration"/>
    <property type="evidence" value="ECO:0007669"/>
    <property type="project" value="TreeGrafter"/>
</dbReference>